<feature type="region of interest" description="Disordered" evidence="1">
    <location>
        <begin position="16"/>
        <end position="35"/>
    </location>
</feature>
<proteinExistence type="predicted"/>
<accession>A0A2I0J0U1</accession>
<feature type="compositionally biased region" description="Basic and acidic residues" evidence="1">
    <location>
        <begin position="17"/>
        <end position="26"/>
    </location>
</feature>
<feature type="compositionally biased region" description="Basic and acidic residues" evidence="1">
    <location>
        <begin position="75"/>
        <end position="84"/>
    </location>
</feature>
<evidence type="ECO:0000256" key="1">
    <source>
        <dbReference type="SAM" id="MobiDB-lite"/>
    </source>
</evidence>
<evidence type="ECO:0000313" key="3">
    <source>
        <dbReference type="Proteomes" id="UP000233551"/>
    </source>
</evidence>
<evidence type="ECO:0000313" key="2">
    <source>
        <dbReference type="EMBL" id="PKI49845.1"/>
    </source>
</evidence>
<dbReference type="Proteomes" id="UP000233551">
    <property type="component" value="Unassembled WGS sequence"/>
</dbReference>
<keyword evidence="3" id="KW-1185">Reference proteome</keyword>
<dbReference type="AlphaFoldDB" id="A0A2I0J0U1"/>
<dbReference type="EMBL" id="PGOL01002186">
    <property type="protein sequence ID" value="PKI49845.1"/>
    <property type="molecule type" value="Genomic_DNA"/>
</dbReference>
<comment type="caution">
    <text evidence="2">The sequence shown here is derived from an EMBL/GenBank/DDBJ whole genome shotgun (WGS) entry which is preliminary data.</text>
</comment>
<sequence>MKFGCAHQQTVSWLFRGPHDPDRSKGSVDTSYQPRRSVSRSLDFSYMCAPEFHLVEARMSAPSYAAWVCPPSRGRATDAHEKESPLLVYDPKVEDR</sequence>
<protein>
    <submittedName>
        <fullName evidence="2">Uncharacterized protein</fullName>
    </submittedName>
</protein>
<gene>
    <name evidence="2" type="ORF">CRG98_029756</name>
</gene>
<feature type="region of interest" description="Disordered" evidence="1">
    <location>
        <begin position="73"/>
        <end position="96"/>
    </location>
</feature>
<reference evidence="2 3" key="1">
    <citation type="submission" date="2017-11" db="EMBL/GenBank/DDBJ databases">
        <title>De-novo sequencing of pomegranate (Punica granatum L.) genome.</title>
        <authorList>
            <person name="Akparov Z."/>
            <person name="Amiraslanov A."/>
            <person name="Hajiyeva S."/>
            <person name="Abbasov M."/>
            <person name="Kaur K."/>
            <person name="Hamwieh A."/>
            <person name="Solovyev V."/>
            <person name="Salamov A."/>
            <person name="Braich B."/>
            <person name="Kosarev P."/>
            <person name="Mahmoud A."/>
            <person name="Hajiyev E."/>
            <person name="Babayeva S."/>
            <person name="Izzatullayeva V."/>
            <person name="Mammadov A."/>
            <person name="Mammadov A."/>
            <person name="Sharifova S."/>
            <person name="Ojaghi J."/>
            <person name="Eynullazada K."/>
            <person name="Bayramov B."/>
            <person name="Abdulazimova A."/>
            <person name="Shahmuradov I."/>
        </authorList>
    </citation>
    <scope>NUCLEOTIDE SEQUENCE [LARGE SCALE GENOMIC DNA]</scope>
    <source>
        <strain evidence="3">cv. AG2017</strain>
        <tissue evidence="2">Leaf</tissue>
    </source>
</reference>
<name>A0A2I0J0U1_PUNGR</name>
<organism evidence="2 3">
    <name type="scientific">Punica granatum</name>
    <name type="common">Pomegranate</name>
    <dbReference type="NCBI Taxonomy" id="22663"/>
    <lineage>
        <taxon>Eukaryota</taxon>
        <taxon>Viridiplantae</taxon>
        <taxon>Streptophyta</taxon>
        <taxon>Embryophyta</taxon>
        <taxon>Tracheophyta</taxon>
        <taxon>Spermatophyta</taxon>
        <taxon>Magnoliopsida</taxon>
        <taxon>eudicotyledons</taxon>
        <taxon>Gunneridae</taxon>
        <taxon>Pentapetalae</taxon>
        <taxon>rosids</taxon>
        <taxon>malvids</taxon>
        <taxon>Myrtales</taxon>
        <taxon>Lythraceae</taxon>
        <taxon>Punica</taxon>
    </lineage>
</organism>